<name>A0A103E380_9BURK</name>
<dbReference type="RefSeq" id="WP_082711897.1">
    <property type="nucleotide sequence ID" value="NZ_LOWA01000031.1"/>
</dbReference>
<keyword evidence="2" id="KW-1185">Reference proteome</keyword>
<protein>
    <submittedName>
        <fullName evidence="1">Uncharacterized protein</fullName>
    </submittedName>
</protein>
<proteinExistence type="predicted"/>
<accession>A0A103E380</accession>
<evidence type="ECO:0000313" key="1">
    <source>
        <dbReference type="EMBL" id="KVE27241.1"/>
    </source>
</evidence>
<dbReference type="EMBL" id="LOWA01000031">
    <property type="protein sequence ID" value="KVE27241.1"/>
    <property type="molecule type" value="Genomic_DNA"/>
</dbReference>
<comment type="caution">
    <text evidence="1">The sequence shown here is derived from an EMBL/GenBank/DDBJ whole genome shotgun (WGS) entry which is preliminary data.</text>
</comment>
<dbReference type="Proteomes" id="UP000062788">
    <property type="component" value="Unassembled WGS sequence"/>
</dbReference>
<sequence length="76" mass="8509">MTTPENSELINRLRFEIIEYNRMTREIKEQLQQAIQRATMSSPNSMPDPAFLSLVANLTNIMSQATARIEAGPNGG</sequence>
<evidence type="ECO:0000313" key="2">
    <source>
        <dbReference type="Proteomes" id="UP000062788"/>
    </source>
</evidence>
<dbReference type="AlphaFoldDB" id="A0A103E380"/>
<reference evidence="1 2" key="1">
    <citation type="submission" date="2015-11" db="EMBL/GenBank/DDBJ databases">
        <title>Expanding the genomic diversity of Burkholderia species for the development of highly accurate diagnostics.</title>
        <authorList>
            <person name="Sahl J."/>
            <person name="Keim P."/>
            <person name="Wagner D."/>
        </authorList>
    </citation>
    <scope>NUCLEOTIDE SEQUENCE [LARGE SCALE GENOMIC DNA]</scope>
    <source>
        <strain evidence="1 2">TSV85</strain>
    </source>
</reference>
<organism evidence="1 2">
    <name type="scientific">Burkholderia singularis</name>
    <dbReference type="NCBI Taxonomy" id="1503053"/>
    <lineage>
        <taxon>Bacteria</taxon>
        <taxon>Pseudomonadati</taxon>
        <taxon>Pseudomonadota</taxon>
        <taxon>Betaproteobacteria</taxon>
        <taxon>Burkholderiales</taxon>
        <taxon>Burkholderiaceae</taxon>
        <taxon>Burkholderia</taxon>
        <taxon>pseudomallei group</taxon>
    </lineage>
</organism>
<gene>
    <name evidence="1" type="ORF">WS67_12115</name>
</gene>